<dbReference type="SUPFAM" id="SSF57850">
    <property type="entry name" value="RING/U-box"/>
    <property type="match status" value="1"/>
</dbReference>
<evidence type="ECO:0000256" key="1">
    <source>
        <dbReference type="ARBA" id="ARBA00009651"/>
    </source>
</evidence>
<feature type="domain" description="B box-type" evidence="10">
    <location>
        <begin position="88"/>
        <end position="129"/>
    </location>
</feature>
<dbReference type="Pfam" id="PF00643">
    <property type="entry name" value="zf-B_box"/>
    <property type="match status" value="1"/>
</dbReference>
<dbReference type="CDD" id="cd16594">
    <property type="entry name" value="RING-HC_TRIM7-like_C-IV"/>
    <property type="match status" value="1"/>
</dbReference>
<feature type="domain" description="B30.2/SPRY" evidence="11">
    <location>
        <begin position="309"/>
        <end position="494"/>
    </location>
</feature>
<dbReference type="Gene3D" id="2.60.120.920">
    <property type="match status" value="1"/>
</dbReference>
<proteinExistence type="inferred from homology"/>
<evidence type="ECO:0000256" key="3">
    <source>
        <dbReference type="ARBA" id="ARBA00022723"/>
    </source>
</evidence>
<protein>
    <submittedName>
        <fullName evidence="13">Zinc finger protein RFP-like</fullName>
    </submittedName>
</protein>
<dbReference type="InterPro" id="IPR003879">
    <property type="entry name" value="Butyrophylin_SPRY"/>
</dbReference>
<evidence type="ECO:0000259" key="11">
    <source>
        <dbReference type="PROSITE" id="PS50188"/>
    </source>
</evidence>
<dbReference type="Proteomes" id="UP000694871">
    <property type="component" value="Unplaced"/>
</dbReference>
<dbReference type="SMART" id="SM00589">
    <property type="entry name" value="PRY"/>
    <property type="match status" value="1"/>
</dbReference>
<evidence type="ECO:0000259" key="10">
    <source>
        <dbReference type="PROSITE" id="PS50119"/>
    </source>
</evidence>
<feature type="coiled-coil region" evidence="8">
    <location>
        <begin position="144"/>
        <end position="265"/>
    </location>
</feature>
<evidence type="ECO:0000256" key="6">
    <source>
        <dbReference type="ARBA" id="ARBA00034460"/>
    </source>
</evidence>
<evidence type="ECO:0000256" key="7">
    <source>
        <dbReference type="PROSITE-ProRule" id="PRU00024"/>
    </source>
</evidence>
<gene>
    <name evidence="13" type="primary">LOC107121518</name>
</gene>
<keyword evidence="2" id="KW-0528">Neurotoxin</keyword>
<dbReference type="PRINTS" id="PR01407">
    <property type="entry name" value="BUTYPHLNCDUF"/>
</dbReference>
<dbReference type="Gene3D" id="3.30.40.10">
    <property type="entry name" value="Zinc/RING finger domain, C3HC4 (zinc finger)"/>
    <property type="match status" value="1"/>
</dbReference>
<evidence type="ECO:0000313" key="12">
    <source>
        <dbReference type="Proteomes" id="UP000694871"/>
    </source>
</evidence>
<dbReference type="PANTHER" id="PTHR24103">
    <property type="entry name" value="E3 UBIQUITIN-PROTEIN LIGASE TRIM"/>
    <property type="match status" value="1"/>
</dbReference>
<dbReference type="SUPFAM" id="SSF49899">
    <property type="entry name" value="Concanavalin A-like lectins/glucanases"/>
    <property type="match status" value="1"/>
</dbReference>
<keyword evidence="12" id="KW-1185">Reference proteome</keyword>
<comment type="similarity">
    <text evidence="1">Belongs to the ohanin/vespryn family.</text>
</comment>
<name>A0ABM1L1T3_GEKJA</name>
<dbReference type="InterPro" id="IPR001870">
    <property type="entry name" value="B30.2/SPRY"/>
</dbReference>
<dbReference type="InterPro" id="IPR013083">
    <property type="entry name" value="Znf_RING/FYVE/PHD"/>
</dbReference>
<dbReference type="PROSITE" id="PS50089">
    <property type="entry name" value="ZF_RING_2"/>
    <property type="match status" value="1"/>
</dbReference>
<evidence type="ECO:0000259" key="9">
    <source>
        <dbReference type="PROSITE" id="PS50089"/>
    </source>
</evidence>
<reference evidence="13" key="1">
    <citation type="submission" date="2025-08" db="UniProtKB">
        <authorList>
            <consortium name="RefSeq"/>
        </authorList>
    </citation>
    <scope>IDENTIFICATION</scope>
</reference>
<keyword evidence="8" id="KW-0175">Coiled coil</keyword>
<dbReference type="PROSITE" id="PS50188">
    <property type="entry name" value="B302_SPRY"/>
    <property type="match status" value="1"/>
</dbReference>
<dbReference type="Pfam" id="PF15227">
    <property type="entry name" value="zf-C3HC4_4"/>
    <property type="match status" value="1"/>
</dbReference>
<dbReference type="InterPro" id="IPR003877">
    <property type="entry name" value="SPRY_dom"/>
</dbReference>
<keyword evidence="2" id="KW-0800">Toxin</keyword>
<keyword evidence="5" id="KW-0862">Zinc</keyword>
<dbReference type="PROSITE" id="PS00518">
    <property type="entry name" value="ZF_RING_1"/>
    <property type="match status" value="1"/>
</dbReference>
<sequence>MASGGPVRELCEEVTCPICLEYFRDPATIAECGHNFCRACLTRSWGEAAEASCPMCKQTAQPRNLRANRQLANVVEIAKKLSLQGEEAEERICEKHREPLKHFCKTDKMLICRVCDRSKEHKNHVVTPAEKASQKYKDKIFRCMKTLRTEREEILEYIQDVEDESRELLKRTVSTRQDTVAEFRTLHQMLEEQENELLARIEEVEKEVARKTDEHLARLSEELSSLERLIQEMEEKHKQPVNELLQDVRGTLKRYEKRKSFENAESVWCTVKLLFSEYNGSVFSGFPEAFPSELKSQVCYSHYNPFLASAMKQFRDALDWAFLKLEAKVTLDLASASSHLVLSGDQKRMWWQHETQDLSEEPEKHYGFVLGSVGFTAGCHFWEVLVGIEEGWAVGVSRKPERGRVPMTPEEGIWAVGRWKGQYKAFVKGIDPPLTLRGELTSIRICVNYDGGRVAFFNAERAALLYEFSGASFCGETLHPFFAVCGDGWLSLLS</sequence>
<organism evidence="12 13">
    <name type="scientific">Gekko japonicus</name>
    <name type="common">Schlegel's Japanese gecko</name>
    <dbReference type="NCBI Taxonomy" id="146911"/>
    <lineage>
        <taxon>Eukaryota</taxon>
        <taxon>Metazoa</taxon>
        <taxon>Chordata</taxon>
        <taxon>Craniata</taxon>
        <taxon>Vertebrata</taxon>
        <taxon>Euteleostomi</taxon>
        <taxon>Lepidosauria</taxon>
        <taxon>Squamata</taxon>
        <taxon>Bifurcata</taxon>
        <taxon>Gekkota</taxon>
        <taxon>Gekkonidae</taxon>
        <taxon>Gekkoninae</taxon>
        <taxon>Gekko</taxon>
    </lineage>
</organism>
<evidence type="ECO:0000256" key="5">
    <source>
        <dbReference type="ARBA" id="ARBA00022833"/>
    </source>
</evidence>
<dbReference type="InterPro" id="IPR050143">
    <property type="entry name" value="TRIM/RBCC"/>
</dbReference>
<dbReference type="InterPro" id="IPR000315">
    <property type="entry name" value="Znf_B-box"/>
</dbReference>
<dbReference type="SUPFAM" id="SSF57845">
    <property type="entry name" value="B-box zinc-binding domain"/>
    <property type="match status" value="1"/>
</dbReference>
<dbReference type="RefSeq" id="XP_015279920.1">
    <property type="nucleotide sequence ID" value="XM_015424434.1"/>
</dbReference>
<dbReference type="SMART" id="SM00449">
    <property type="entry name" value="SPRY"/>
    <property type="match status" value="1"/>
</dbReference>
<keyword evidence="4 7" id="KW-0863">Zinc-finger</keyword>
<evidence type="ECO:0000256" key="8">
    <source>
        <dbReference type="SAM" id="Coils"/>
    </source>
</evidence>
<dbReference type="Pfam" id="PF00622">
    <property type="entry name" value="SPRY"/>
    <property type="match status" value="1"/>
</dbReference>
<dbReference type="SMART" id="SM00184">
    <property type="entry name" value="RING"/>
    <property type="match status" value="1"/>
</dbReference>
<dbReference type="InterPro" id="IPR013320">
    <property type="entry name" value="ConA-like_dom_sf"/>
</dbReference>
<keyword evidence="3" id="KW-0479">Metal-binding</keyword>
<dbReference type="PROSITE" id="PS50119">
    <property type="entry name" value="ZF_BBOX"/>
    <property type="match status" value="1"/>
</dbReference>
<dbReference type="Gene3D" id="3.30.160.60">
    <property type="entry name" value="Classic Zinc Finger"/>
    <property type="match status" value="1"/>
</dbReference>
<dbReference type="InterPro" id="IPR006574">
    <property type="entry name" value="PRY"/>
</dbReference>
<dbReference type="CDD" id="cd19762">
    <property type="entry name" value="Bbox2_TRIM7-like"/>
    <property type="match status" value="1"/>
</dbReference>
<dbReference type="InterPro" id="IPR001841">
    <property type="entry name" value="Znf_RING"/>
</dbReference>
<dbReference type="InterPro" id="IPR043136">
    <property type="entry name" value="B30.2/SPRY_sf"/>
</dbReference>
<comment type="function">
    <text evidence="6">Neurotoxin that produces dose-dependent hypolocomotion and hyperalgesia in mice. May directly act on the central nervous system, as it is 6500-fold more potent when administered intracerebroventricularly than intraperitoneal.</text>
</comment>
<dbReference type="InterPro" id="IPR017907">
    <property type="entry name" value="Znf_RING_CS"/>
</dbReference>
<evidence type="ECO:0000313" key="13">
    <source>
        <dbReference type="RefSeq" id="XP_015279920.1"/>
    </source>
</evidence>
<dbReference type="SMART" id="SM00336">
    <property type="entry name" value="BBOX"/>
    <property type="match status" value="1"/>
</dbReference>
<accession>A0ABM1L1T3</accession>
<evidence type="ECO:0000256" key="4">
    <source>
        <dbReference type="ARBA" id="ARBA00022771"/>
    </source>
</evidence>
<feature type="domain" description="RING-type" evidence="9">
    <location>
        <begin position="16"/>
        <end position="57"/>
    </location>
</feature>
<dbReference type="GeneID" id="107121518"/>
<evidence type="ECO:0000256" key="2">
    <source>
        <dbReference type="ARBA" id="ARBA00022699"/>
    </source>
</evidence>